<evidence type="ECO:0000256" key="5">
    <source>
        <dbReference type="SAM" id="MobiDB-lite"/>
    </source>
</evidence>
<dbReference type="InterPro" id="IPR009571">
    <property type="entry name" value="SUR7/Rim9-like_fungi"/>
</dbReference>
<feature type="transmembrane region" description="Helical" evidence="6">
    <location>
        <begin position="47"/>
        <end position="67"/>
    </location>
</feature>
<dbReference type="GO" id="GO:0005886">
    <property type="term" value="C:plasma membrane"/>
    <property type="evidence" value="ECO:0007669"/>
    <property type="project" value="InterPro"/>
</dbReference>
<keyword evidence="3 6" id="KW-1133">Transmembrane helix</keyword>
<dbReference type="Proteomes" id="UP000799538">
    <property type="component" value="Unassembled WGS sequence"/>
</dbReference>
<dbReference type="PANTHER" id="PTHR28019:SF2">
    <property type="entry name" value="CELL MEMBRANE PROTEIN YLR413W-RELATED"/>
    <property type="match status" value="1"/>
</dbReference>
<dbReference type="InterPro" id="IPR052413">
    <property type="entry name" value="SUR7_domain"/>
</dbReference>
<reference evidence="8" key="1">
    <citation type="journal article" date="2020" name="Stud. Mycol.">
        <title>101 Dothideomycetes genomes: A test case for predicting lifestyles and emergence of pathogens.</title>
        <authorList>
            <person name="Haridas S."/>
            <person name="Albert R."/>
            <person name="Binder M."/>
            <person name="Bloem J."/>
            <person name="LaButti K."/>
            <person name="Salamov A."/>
            <person name="Andreopoulos B."/>
            <person name="Baker S."/>
            <person name="Barry K."/>
            <person name="Bills G."/>
            <person name="Bluhm B."/>
            <person name="Cannon C."/>
            <person name="Castanera R."/>
            <person name="Culley D."/>
            <person name="Daum C."/>
            <person name="Ezra D."/>
            <person name="Gonzalez J."/>
            <person name="Henrissat B."/>
            <person name="Kuo A."/>
            <person name="Liang C."/>
            <person name="Lipzen A."/>
            <person name="Lutzoni F."/>
            <person name="Magnuson J."/>
            <person name="Mondo S."/>
            <person name="Nolan M."/>
            <person name="Ohm R."/>
            <person name="Pangilinan J."/>
            <person name="Park H.-J."/>
            <person name="Ramirez L."/>
            <person name="Alfaro M."/>
            <person name="Sun H."/>
            <person name="Tritt A."/>
            <person name="Yoshinaga Y."/>
            <person name="Zwiers L.-H."/>
            <person name="Turgeon B."/>
            <person name="Goodwin S."/>
            <person name="Spatafora J."/>
            <person name="Crous P."/>
            <person name="Grigoriev I."/>
        </authorList>
    </citation>
    <scope>NUCLEOTIDE SEQUENCE [LARGE SCALE GENOMIC DNA]</scope>
    <source>
        <strain evidence="8">CECT 20119</strain>
    </source>
</reference>
<evidence type="ECO:0000313" key="7">
    <source>
        <dbReference type="EMBL" id="KAF2223378.1"/>
    </source>
</evidence>
<dbReference type="PANTHER" id="PTHR28019">
    <property type="entry name" value="CELL MEMBRANE PROTEIN YLR413W-RELATED"/>
    <property type="match status" value="1"/>
</dbReference>
<dbReference type="GO" id="GO:0051285">
    <property type="term" value="C:cell cortex of cell tip"/>
    <property type="evidence" value="ECO:0007669"/>
    <property type="project" value="TreeGrafter"/>
</dbReference>
<evidence type="ECO:0000256" key="6">
    <source>
        <dbReference type="SAM" id="Phobius"/>
    </source>
</evidence>
<dbReference type="InterPro" id="IPR017974">
    <property type="entry name" value="Claudin_CS"/>
</dbReference>
<dbReference type="EMBL" id="ML992506">
    <property type="protein sequence ID" value="KAF2223378.1"/>
    <property type="molecule type" value="Genomic_DNA"/>
</dbReference>
<organism evidence="7 8">
    <name type="scientific">Elsinoe ampelina</name>
    <dbReference type="NCBI Taxonomy" id="302913"/>
    <lineage>
        <taxon>Eukaryota</taxon>
        <taxon>Fungi</taxon>
        <taxon>Dikarya</taxon>
        <taxon>Ascomycota</taxon>
        <taxon>Pezizomycotina</taxon>
        <taxon>Dothideomycetes</taxon>
        <taxon>Dothideomycetidae</taxon>
        <taxon>Myriangiales</taxon>
        <taxon>Elsinoaceae</taxon>
        <taxon>Elsinoe</taxon>
    </lineage>
</organism>
<keyword evidence="2 6" id="KW-0812">Transmembrane</keyword>
<dbReference type="Pfam" id="PF06687">
    <property type="entry name" value="SUR7"/>
    <property type="match status" value="1"/>
</dbReference>
<proteinExistence type="predicted"/>
<dbReference type="AlphaFoldDB" id="A0A6A6GCM0"/>
<feature type="transmembrane region" description="Helical" evidence="6">
    <location>
        <begin position="179"/>
        <end position="200"/>
    </location>
</feature>
<feature type="region of interest" description="Disordered" evidence="5">
    <location>
        <begin position="1"/>
        <end position="38"/>
    </location>
</feature>
<name>A0A6A6GCM0_9PEZI</name>
<evidence type="ECO:0000256" key="3">
    <source>
        <dbReference type="ARBA" id="ARBA00022989"/>
    </source>
</evidence>
<sequence>MVFGRKKARNEPARTSGETERTAVEEEKGPNGTPTKAQIKRATRTRFIFSLITSFLLLIAVIFLILVESGSTSANSSIRNSIYFIKLDLTNIIPQSVPNATLVNSIARTLGLHDFYQIGLWGYCQGYNDEGVTECSTPTKLYWFNPVEILVSQLLAGATIALPTDVTDILDLIRLASNWMFSLFLSGLVLSFVMIFLAPLAVLSRWVALITSIFTFLAALLITVAAVIATVMFVIMRNAFTSVAELNIQSSLGTKMFVLMYIAVAASLLAALIQIGECCCCASRRDVRSGRKRGSKKAWTGRFAGSEKGVREHEMTAADGGQEKPRKKGWFGRR</sequence>
<feature type="region of interest" description="Disordered" evidence="5">
    <location>
        <begin position="293"/>
        <end position="334"/>
    </location>
</feature>
<feature type="compositionally biased region" description="Basic and acidic residues" evidence="5">
    <location>
        <begin position="9"/>
        <end position="29"/>
    </location>
</feature>
<evidence type="ECO:0000256" key="4">
    <source>
        <dbReference type="ARBA" id="ARBA00023136"/>
    </source>
</evidence>
<protein>
    <submittedName>
        <fullName evidence="7">SUR7/PalI family-domain-containing protein</fullName>
    </submittedName>
</protein>
<evidence type="ECO:0000256" key="1">
    <source>
        <dbReference type="ARBA" id="ARBA00004141"/>
    </source>
</evidence>
<evidence type="ECO:0000256" key="2">
    <source>
        <dbReference type="ARBA" id="ARBA00022692"/>
    </source>
</evidence>
<feature type="transmembrane region" description="Helical" evidence="6">
    <location>
        <begin position="206"/>
        <end position="235"/>
    </location>
</feature>
<dbReference type="OrthoDB" id="2327445at2759"/>
<feature type="compositionally biased region" description="Basic and acidic residues" evidence="5">
    <location>
        <begin position="308"/>
        <end position="324"/>
    </location>
</feature>
<evidence type="ECO:0000313" key="8">
    <source>
        <dbReference type="Proteomes" id="UP000799538"/>
    </source>
</evidence>
<comment type="subcellular location">
    <subcellularLocation>
        <location evidence="1">Membrane</location>
        <topology evidence="1">Multi-pass membrane protein</topology>
    </subcellularLocation>
</comment>
<feature type="transmembrane region" description="Helical" evidence="6">
    <location>
        <begin position="256"/>
        <end position="275"/>
    </location>
</feature>
<keyword evidence="4 6" id="KW-0472">Membrane</keyword>
<keyword evidence="8" id="KW-1185">Reference proteome</keyword>
<gene>
    <name evidence="7" type="ORF">BDZ85DRAFT_261491</name>
</gene>
<accession>A0A6A6GCM0</accession>
<dbReference type="PROSITE" id="PS01346">
    <property type="entry name" value="CLAUDIN"/>
    <property type="match status" value="1"/>
</dbReference>
<feature type="compositionally biased region" description="Basic residues" evidence="5">
    <location>
        <begin position="325"/>
        <end position="334"/>
    </location>
</feature>
<dbReference type="GO" id="GO:0031505">
    <property type="term" value="P:fungal-type cell wall organization"/>
    <property type="evidence" value="ECO:0007669"/>
    <property type="project" value="TreeGrafter"/>
</dbReference>